<proteinExistence type="predicted"/>
<reference evidence="3" key="1">
    <citation type="journal article" date="2023" name="GigaByte">
        <title>Genome assembly of the bearded iris, Iris pallida Lam.</title>
        <authorList>
            <person name="Bruccoleri R.E."/>
            <person name="Oakeley E.J."/>
            <person name="Faust A.M.E."/>
            <person name="Altorfer M."/>
            <person name="Dessus-Babus S."/>
            <person name="Burckhardt D."/>
            <person name="Oertli M."/>
            <person name="Naumann U."/>
            <person name="Petersen F."/>
            <person name="Wong J."/>
        </authorList>
    </citation>
    <scope>NUCLEOTIDE SEQUENCE</scope>
    <source>
        <strain evidence="3">GSM-AAB239-AS_SAM_17_03QT</strain>
    </source>
</reference>
<dbReference type="PANTHER" id="PTHR34807:SF3">
    <property type="entry name" value="OS08G0270800 PROTEIN"/>
    <property type="match status" value="1"/>
</dbReference>
<name>A0AAX6I968_IRIPA</name>
<keyword evidence="4" id="KW-1185">Reference proteome</keyword>
<sequence length="171" mass="19592">MKKGKKVAMESSPQPYQVGKEEAEEEEAAKARSRHQSLMLDYLDLQKEIEAKRKKLSKAKREKRELLGVVKFLQKKVKSFSKNPSHGIQHRLKKRPLRLSPPSNLHSKLPVKDCREIREASVRSSTTLLDLNQILLPNGEEMDEFQAELKPSTTGLPKWKVSVQDQIAVRV</sequence>
<feature type="compositionally biased region" description="Basic residues" evidence="2">
    <location>
        <begin position="88"/>
        <end position="97"/>
    </location>
</feature>
<evidence type="ECO:0000313" key="3">
    <source>
        <dbReference type="EMBL" id="KAJ6849860.1"/>
    </source>
</evidence>
<evidence type="ECO:0000313" key="4">
    <source>
        <dbReference type="Proteomes" id="UP001140949"/>
    </source>
</evidence>
<accession>A0AAX6I968</accession>
<dbReference type="Proteomes" id="UP001140949">
    <property type="component" value="Unassembled WGS sequence"/>
</dbReference>
<dbReference type="EMBL" id="JANAVB010003399">
    <property type="protein sequence ID" value="KAJ6849860.1"/>
    <property type="molecule type" value="Genomic_DNA"/>
</dbReference>
<protein>
    <submittedName>
        <fullName evidence="3">Uncharacterized protein</fullName>
    </submittedName>
</protein>
<comment type="caution">
    <text evidence="3">The sequence shown here is derived from an EMBL/GenBank/DDBJ whole genome shotgun (WGS) entry which is preliminary data.</text>
</comment>
<organism evidence="3 4">
    <name type="scientific">Iris pallida</name>
    <name type="common">Sweet iris</name>
    <dbReference type="NCBI Taxonomy" id="29817"/>
    <lineage>
        <taxon>Eukaryota</taxon>
        <taxon>Viridiplantae</taxon>
        <taxon>Streptophyta</taxon>
        <taxon>Embryophyta</taxon>
        <taxon>Tracheophyta</taxon>
        <taxon>Spermatophyta</taxon>
        <taxon>Magnoliopsida</taxon>
        <taxon>Liliopsida</taxon>
        <taxon>Asparagales</taxon>
        <taxon>Iridaceae</taxon>
        <taxon>Iridoideae</taxon>
        <taxon>Irideae</taxon>
        <taxon>Iris</taxon>
    </lineage>
</organism>
<dbReference type="AlphaFoldDB" id="A0AAX6I968"/>
<feature type="coiled-coil region" evidence="1">
    <location>
        <begin position="42"/>
        <end position="76"/>
    </location>
</feature>
<reference evidence="3" key="2">
    <citation type="submission" date="2023-04" db="EMBL/GenBank/DDBJ databases">
        <authorList>
            <person name="Bruccoleri R.E."/>
            <person name="Oakeley E.J."/>
            <person name="Faust A.-M."/>
            <person name="Dessus-Babus S."/>
            <person name="Altorfer M."/>
            <person name="Burckhardt D."/>
            <person name="Oertli M."/>
            <person name="Naumann U."/>
            <person name="Petersen F."/>
            <person name="Wong J."/>
        </authorList>
    </citation>
    <scope>NUCLEOTIDE SEQUENCE</scope>
    <source>
        <strain evidence="3">GSM-AAB239-AS_SAM_17_03QT</strain>
        <tissue evidence="3">Leaf</tissue>
    </source>
</reference>
<dbReference type="PANTHER" id="PTHR34807">
    <property type="entry name" value="OS08G0270800 PROTEIN"/>
    <property type="match status" value="1"/>
</dbReference>
<evidence type="ECO:0000256" key="1">
    <source>
        <dbReference type="SAM" id="Coils"/>
    </source>
</evidence>
<feature type="region of interest" description="Disordered" evidence="2">
    <location>
        <begin position="1"/>
        <end position="32"/>
    </location>
</feature>
<evidence type="ECO:0000256" key="2">
    <source>
        <dbReference type="SAM" id="MobiDB-lite"/>
    </source>
</evidence>
<feature type="region of interest" description="Disordered" evidence="2">
    <location>
        <begin position="80"/>
        <end position="106"/>
    </location>
</feature>
<gene>
    <name evidence="3" type="ORF">M6B38_267210</name>
</gene>
<keyword evidence="1" id="KW-0175">Coiled coil</keyword>